<proteinExistence type="predicted"/>
<dbReference type="CDD" id="cd06532">
    <property type="entry name" value="Glyco_transf_25"/>
    <property type="match status" value="1"/>
</dbReference>
<accession>A0A6C0H688</accession>
<feature type="domain" description="Glycosyl transferase family 25" evidence="1">
    <location>
        <begin position="44"/>
        <end position="80"/>
    </location>
</feature>
<sequence length="215" mass="25788">MNILNHVLYINLDDRIDRKTHVEQQLNNIGITNFKRFPAIKKENGAIGCSLSHLQCIKMAKENNWDYVFIVEDDILFLHPNLFQLQIKRFTQSVHSWDVLLIGGNNFPPFTKINSSCIQVTKCQTTTGYIVSNHYYDTLIDNFYNGINYFLQYPNKPQLYAIDQYWFKLQERHKWFLLIPICAIQKEDYSDIEKRNVDYKRIMVDYEKKNWNKRF</sequence>
<organism evidence="2">
    <name type="scientific">viral metagenome</name>
    <dbReference type="NCBI Taxonomy" id="1070528"/>
    <lineage>
        <taxon>unclassified sequences</taxon>
        <taxon>metagenomes</taxon>
        <taxon>organismal metagenomes</taxon>
    </lineage>
</organism>
<evidence type="ECO:0000313" key="2">
    <source>
        <dbReference type="EMBL" id="QHT75665.1"/>
    </source>
</evidence>
<dbReference type="InterPro" id="IPR002654">
    <property type="entry name" value="Glyco_trans_25"/>
</dbReference>
<reference evidence="2" key="1">
    <citation type="journal article" date="2020" name="Nature">
        <title>Giant virus diversity and host interactions through global metagenomics.</title>
        <authorList>
            <person name="Schulz F."/>
            <person name="Roux S."/>
            <person name="Paez-Espino D."/>
            <person name="Jungbluth S."/>
            <person name="Walsh D.A."/>
            <person name="Denef V.J."/>
            <person name="McMahon K.D."/>
            <person name="Konstantinidis K.T."/>
            <person name="Eloe-Fadrosh E.A."/>
            <person name="Kyrpides N.C."/>
            <person name="Woyke T."/>
        </authorList>
    </citation>
    <scope>NUCLEOTIDE SEQUENCE</scope>
    <source>
        <strain evidence="2">GVMAG-M-3300023179-71</strain>
    </source>
</reference>
<dbReference type="EMBL" id="MN739880">
    <property type="protein sequence ID" value="QHT75665.1"/>
    <property type="molecule type" value="Genomic_DNA"/>
</dbReference>
<dbReference type="AlphaFoldDB" id="A0A6C0H688"/>
<name>A0A6C0H688_9ZZZZ</name>
<evidence type="ECO:0000259" key="1">
    <source>
        <dbReference type="Pfam" id="PF01755"/>
    </source>
</evidence>
<dbReference type="Pfam" id="PF01755">
    <property type="entry name" value="Glyco_transf_25"/>
    <property type="match status" value="1"/>
</dbReference>
<protein>
    <recommendedName>
        <fullName evidence="1">Glycosyl transferase family 25 domain-containing protein</fullName>
    </recommendedName>
</protein>